<accession>A0ABQ0YRH8</accession>
<comment type="caution">
    <text evidence="1">The sequence shown here is derived from an EMBL/GenBank/DDBJ whole genome shotgun (WGS) entry which is preliminary data.</text>
</comment>
<evidence type="ECO:0000313" key="2">
    <source>
        <dbReference type="Proteomes" id="UP000325466"/>
    </source>
</evidence>
<evidence type="ECO:0000313" key="1">
    <source>
        <dbReference type="EMBL" id="GES39197.1"/>
    </source>
</evidence>
<dbReference type="Proteomes" id="UP000325466">
    <property type="component" value="Unassembled WGS sequence"/>
</dbReference>
<proteinExistence type="predicted"/>
<name>A0ABQ0YRH8_9NOCA</name>
<dbReference type="EMBL" id="BLAH01000110">
    <property type="protein sequence ID" value="GES39197.1"/>
    <property type="molecule type" value="Genomic_DNA"/>
</dbReference>
<organism evidence="1 2">
    <name type="scientific">Rhodococcus aetherivorans</name>
    <dbReference type="NCBI Taxonomy" id="191292"/>
    <lineage>
        <taxon>Bacteria</taxon>
        <taxon>Bacillati</taxon>
        <taxon>Actinomycetota</taxon>
        <taxon>Actinomycetes</taxon>
        <taxon>Mycobacteriales</taxon>
        <taxon>Nocardiaceae</taxon>
        <taxon>Rhodococcus</taxon>
    </lineage>
</organism>
<keyword evidence="2" id="KW-1185">Reference proteome</keyword>
<protein>
    <recommendedName>
        <fullName evidence="3">DUF2505 domain-containing protein</fullName>
    </recommendedName>
</protein>
<evidence type="ECO:0008006" key="3">
    <source>
        <dbReference type="Google" id="ProtNLM"/>
    </source>
</evidence>
<gene>
    <name evidence="1" type="ORF">RAJCM14343_4465</name>
</gene>
<dbReference type="Pfam" id="PF10698">
    <property type="entry name" value="DUF2505"/>
    <property type="match status" value="1"/>
</dbReference>
<dbReference type="InterPro" id="IPR019639">
    <property type="entry name" value="DUF2505"/>
</dbReference>
<sequence length="165" mass="17647">MAKDFVFVTELEHSVHDVHAALVDERFWRGREEGRDTSSTAVEQPAGPGTVRVKVTDQADSSHLPAVVRGILRGPLVMERQDEWGPLVDEQAEGALVGGAAGLPIAIEGRSVLRASESGGAIIDLQGQVAVKIPLLGGQIEGLVHQMVTQIVENDRTALDSWLKG</sequence>
<reference evidence="1 2" key="1">
    <citation type="journal article" date="2018" name="Biodegradation">
        <title>1,4-Dioxane degradation characteristics of Rhodococcus aetherivorans JCM 14343.</title>
        <authorList>
            <person name="Inoue D."/>
            <person name="Tsunoda T."/>
            <person name="Yamamoto N."/>
            <person name="Ike M."/>
            <person name="Sei K."/>
        </authorList>
    </citation>
    <scope>NUCLEOTIDE SEQUENCE [LARGE SCALE GENOMIC DNA]</scope>
    <source>
        <strain evidence="1 2">JCM 14343</strain>
    </source>
</reference>
<dbReference type="RefSeq" id="WP_029542270.1">
    <property type="nucleotide sequence ID" value="NZ_BAAAYP010000002.1"/>
</dbReference>